<evidence type="ECO:0000256" key="9">
    <source>
        <dbReference type="ARBA" id="ARBA00031547"/>
    </source>
</evidence>
<accession>A0A4Y7PMC6</accession>
<dbReference type="AlphaFoldDB" id="A0A4Y7PMC6"/>
<evidence type="ECO:0000256" key="1">
    <source>
        <dbReference type="ARBA" id="ARBA00001946"/>
    </source>
</evidence>
<comment type="similarity">
    <text evidence="2">Belongs to the SELO family.</text>
</comment>
<dbReference type="Pfam" id="PF02696">
    <property type="entry name" value="SelO"/>
    <property type="match status" value="1"/>
</dbReference>
<keyword evidence="5" id="KW-0479">Metal-binding</keyword>
<dbReference type="GO" id="GO:0005524">
    <property type="term" value="F:ATP binding"/>
    <property type="evidence" value="ECO:0007669"/>
    <property type="project" value="UniProtKB-KW"/>
</dbReference>
<protein>
    <recommendedName>
        <fullName evidence="9">Selenoprotein O</fullName>
    </recommendedName>
</protein>
<dbReference type="STRING" id="50990.A0A4Y7PMC6"/>
<reference evidence="10 11" key="1">
    <citation type="submission" date="2018-06" db="EMBL/GenBank/DDBJ databases">
        <title>A transcriptomic atlas of mushroom development highlights an independent origin of complex multicellularity.</title>
        <authorList>
            <consortium name="DOE Joint Genome Institute"/>
            <person name="Krizsan K."/>
            <person name="Almasi E."/>
            <person name="Merenyi Z."/>
            <person name="Sahu N."/>
            <person name="Viragh M."/>
            <person name="Koszo T."/>
            <person name="Mondo S."/>
            <person name="Kiss B."/>
            <person name="Balint B."/>
            <person name="Kues U."/>
            <person name="Barry K."/>
            <person name="Hegedus J.C."/>
            <person name="Henrissat B."/>
            <person name="Johnson J."/>
            <person name="Lipzen A."/>
            <person name="Ohm R."/>
            <person name="Nagy I."/>
            <person name="Pangilinan J."/>
            <person name="Yan J."/>
            <person name="Xiong Y."/>
            <person name="Grigoriev I.V."/>
            <person name="Hibbett D.S."/>
            <person name="Nagy L.G."/>
        </authorList>
    </citation>
    <scope>NUCLEOTIDE SEQUENCE [LARGE SCALE GENOMIC DNA]</scope>
    <source>
        <strain evidence="10 11">SZMC22713</strain>
    </source>
</reference>
<dbReference type="GO" id="GO:0070733">
    <property type="term" value="F:AMPylase activity"/>
    <property type="evidence" value="ECO:0007669"/>
    <property type="project" value="TreeGrafter"/>
</dbReference>
<evidence type="ECO:0000256" key="2">
    <source>
        <dbReference type="ARBA" id="ARBA00009747"/>
    </source>
</evidence>
<dbReference type="InterPro" id="IPR003846">
    <property type="entry name" value="SelO"/>
</dbReference>
<keyword evidence="3" id="KW-0808">Transferase</keyword>
<dbReference type="VEuPathDB" id="FungiDB:BD410DRAFT_795205"/>
<keyword evidence="8" id="KW-0460">Magnesium</keyword>
<evidence type="ECO:0000256" key="3">
    <source>
        <dbReference type="ARBA" id="ARBA00022679"/>
    </source>
</evidence>
<evidence type="ECO:0000256" key="6">
    <source>
        <dbReference type="ARBA" id="ARBA00022741"/>
    </source>
</evidence>
<sequence length="702" mass="78400">MSTTKVPISALPLPPRTHIFTQNLNADPATPSAAGFREVLKNNPSVQRRSRLVQATTHFSHVSPLPLQFPYRIAPEEGEEVTDKEAFVERWLSSYEALDERPTVPTPNPGTLKKYSTNKKEMTRLLIGLSDTGLRDCVPHLDVGDAFAEIGPPALDTSIDPPPRRPVSGEDVAVRQELVDVLSGHSVLMAPGEGADQGYAPWSLRYSGHQFGSWAGQLGDGRAISILETPHPTISDVVYELQLKGAGRTPYSRSADGLAVLRSSIREYLCAEAMHALHIPTTRSLALMYLPDLEAYREQIENACVLTRMAPSFVRIGSFEALNPPQNMFFLGGGQQEADWEALRVLGEWVMKRVLKLDVKEGQPWGKKLVMEVARRNARMVAGWQAYGFMHGVMNTDNISVLGLTIDYGPYAFMDIFDHRHVCNHTDEEGRYSYDRQVEMIFYALRALLSSLSQLIGAEADLGKAVSKDWAANASAQKLGEWKLTGMEFQDEIKEEIENVVSAEYMSLMRKRLALRTKGPDDNSKIVQPLLDLMERHKLDFHSTFRRLCFFHPNLLSSESNSSALQKYIATLVGANPDTDTEQAAKDWLTWLDTYASRIESERASWPGGDSEREKAGKSVNPRFVLRQWVLEETIKRVQTDAESGKRVLAKVHEMAVNPYEPWGAEGDETADALLDPEVKEEKRMCGLGAKRFLGFQCSCSS</sequence>
<gene>
    <name evidence="10" type="ORF">BD410DRAFT_795205</name>
</gene>
<evidence type="ECO:0000313" key="11">
    <source>
        <dbReference type="Proteomes" id="UP000294933"/>
    </source>
</evidence>
<dbReference type="EMBL" id="ML170240">
    <property type="protein sequence ID" value="TDL16557.1"/>
    <property type="molecule type" value="Genomic_DNA"/>
</dbReference>
<dbReference type="GO" id="GO:0005739">
    <property type="term" value="C:mitochondrion"/>
    <property type="evidence" value="ECO:0007669"/>
    <property type="project" value="TreeGrafter"/>
</dbReference>
<name>A0A4Y7PMC6_9AGAM</name>
<dbReference type="PANTHER" id="PTHR32057:SF14">
    <property type="entry name" value="PROTEIN ADENYLYLTRANSFERASE SELO, MITOCHONDRIAL"/>
    <property type="match status" value="1"/>
</dbReference>
<dbReference type="OrthoDB" id="10254721at2759"/>
<comment type="cofactor">
    <cofactor evidence="1">
        <name>Mg(2+)</name>
        <dbReference type="ChEBI" id="CHEBI:18420"/>
    </cofactor>
</comment>
<dbReference type="PANTHER" id="PTHR32057">
    <property type="entry name" value="PROTEIN ADENYLYLTRANSFERASE SELO, MITOCHONDRIAL"/>
    <property type="match status" value="1"/>
</dbReference>
<dbReference type="GO" id="GO:0046872">
    <property type="term" value="F:metal ion binding"/>
    <property type="evidence" value="ECO:0007669"/>
    <property type="project" value="UniProtKB-KW"/>
</dbReference>
<evidence type="ECO:0000256" key="5">
    <source>
        <dbReference type="ARBA" id="ARBA00022723"/>
    </source>
</evidence>
<keyword evidence="6" id="KW-0547">Nucleotide-binding</keyword>
<keyword evidence="4" id="KW-0548">Nucleotidyltransferase</keyword>
<evidence type="ECO:0000256" key="7">
    <source>
        <dbReference type="ARBA" id="ARBA00022840"/>
    </source>
</evidence>
<keyword evidence="11" id="KW-1185">Reference proteome</keyword>
<keyword evidence="7" id="KW-0067">ATP-binding</keyword>
<proteinExistence type="inferred from homology"/>
<evidence type="ECO:0000256" key="4">
    <source>
        <dbReference type="ARBA" id="ARBA00022695"/>
    </source>
</evidence>
<dbReference type="Proteomes" id="UP000294933">
    <property type="component" value="Unassembled WGS sequence"/>
</dbReference>
<evidence type="ECO:0000256" key="8">
    <source>
        <dbReference type="ARBA" id="ARBA00022842"/>
    </source>
</evidence>
<evidence type="ECO:0000313" key="10">
    <source>
        <dbReference type="EMBL" id="TDL16557.1"/>
    </source>
</evidence>
<organism evidence="10 11">
    <name type="scientific">Rickenella mellea</name>
    <dbReference type="NCBI Taxonomy" id="50990"/>
    <lineage>
        <taxon>Eukaryota</taxon>
        <taxon>Fungi</taxon>
        <taxon>Dikarya</taxon>
        <taxon>Basidiomycota</taxon>
        <taxon>Agaricomycotina</taxon>
        <taxon>Agaricomycetes</taxon>
        <taxon>Hymenochaetales</taxon>
        <taxon>Rickenellaceae</taxon>
        <taxon>Rickenella</taxon>
    </lineage>
</organism>